<name>A0A1F8C242_9BACT</name>
<dbReference type="EMBL" id="MGHL01000005">
    <property type="protein sequence ID" value="OGM70407.1"/>
    <property type="molecule type" value="Genomic_DNA"/>
</dbReference>
<proteinExistence type="predicted"/>
<gene>
    <name evidence="1" type="ORF">A2975_01735</name>
</gene>
<reference evidence="1 2" key="1">
    <citation type="journal article" date="2016" name="Nat. Commun.">
        <title>Thousands of microbial genomes shed light on interconnected biogeochemical processes in an aquifer system.</title>
        <authorList>
            <person name="Anantharaman K."/>
            <person name="Brown C.T."/>
            <person name="Hug L.A."/>
            <person name="Sharon I."/>
            <person name="Castelle C.J."/>
            <person name="Probst A.J."/>
            <person name="Thomas B.C."/>
            <person name="Singh A."/>
            <person name="Wilkins M.J."/>
            <person name="Karaoz U."/>
            <person name="Brodie E.L."/>
            <person name="Williams K.H."/>
            <person name="Hubbard S.S."/>
            <person name="Banfield J.F."/>
        </authorList>
    </citation>
    <scope>NUCLEOTIDE SEQUENCE [LARGE SCALE GENOMIC DNA]</scope>
</reference>
<organism evidence="1 2">
    <name type="scientific">Candidatus Woesebacteria bacterium RIFCSPLOWO2_01_FULL_44_14</name>
    <dbReference type="NCBI Taxonomy" id="1802525"/>
    <lineage>
        <taxon>Bacteria</taxon>
        <taxon>Candidatus Woeseibacteriota</taxon>
    </lineage>
</organism>
<protein>
    <submittedName>
        <fullName evidence="1">Uncharacterized protein</fullName>
    </submittedName>
</protein>
<dbReference type="AlphaFoldDB" id="A0A1F8C242"/>
<sequence length="63" mass="7405">MALTKSDKQYIDQKLSNLKSDFFDKLDDFVKEVRDSHEERTIIAHRVSDHEDRITSLEAVVIQ</sequence>
<evidence type="ECO:0000313" key="2">
    <source>
        <dbReference type="Proteomes" id="UP000178429"/>
    </source>
</evidence>
<evidence type="ECO:0000313" key="1">
    <source>
        <dbReference type="EMBL" id="OGM70407.1"/>
    </source>
</evidence>
<accession>A0A1F8C242</accession>
<comment type="caution">
    <text evidence="1">The sequence shown here is derived from an EMBL/GenBank/DDBJ whole genome shotgun (WGS) entry which is preliminary data.</text>
</comment>
<dbReference type="Proteomes" id="UP000178429">
    <property type="component" value="Unassembled WGS sequence"/>
</dbReference>